<gene>
    <name evidence="1" type="ORF">PSON_ATCC_30995.1.T0270336</name>
</gene>
<organism evidence="1 2">
    <name type="scientific">Paramecium sonneborni</name>
    <dbReference type="NCBI Taxonomy" id="65129"/>
    <lineage>
        <taxon>Eukaryota</taxon>
        <taxon>Sar</taxon>
        <taxon>Alveolata</taxon>
        <taxon>Ciliophora</taxon>
        <taxon>Intramacronucleata</taxon>
        <taxon>Oligohymenophorea</taxon>
        <taxon>Peniculida</taxon>
        <taxon>Parameciidae</taxon>
        <taxon>Paramecium</taxon>
    </lineage>
</organism>
<reference evidence="1" key="1">
    <citation type="submission" date="2021-01" db="EMBL/GenBank/DDBJ databases">
        <authorList>
            <consortium name="Genoscope - CEA"/>
            <person name="William W."/>
        </authorList>
    </citation>
    <scope>NUCLEOTIDE SEQUENCE</scope>
</reference>
<evidence type="ECO:0000313" key="2">
    <source>
        <dbReference type="Proteomes" id="UP000692954"/>
    </source>
</evidence>
<dbReference type="OrthoDB" id="276498at2759"/>
<name>A0A8S1LV53_9CILI</name>
<dbReference type="Proteomes" id="UP000692954">
    <property type="component" value="Unassembled WGS sequence"/>
</dbReference>
<sequence length="45" mass="5324">MVSQVDHILLRPDTCIGSVEISDQEQWIFEDSDQISFKLEEYIYC</sequence>
<proteinExistence type="predicted"/>
<comment type="caution">
    <text evidence="1">The sequence shown here is derived from an EMBL/GenBank/DDBJ whole genome shotgun (WGS) entry which is preliminary data.</text>
</comment>
<dbReference type="AlphaFoldDB" id="A0A8S1LV53"/>
<protein>
    <submittedName>
        <fullName evidence="1">Uncharacterized protein</fullName>
    </submittedName>
</protein>
<dbReference type="EMBL" id="CAJJDN010000027">
    <property type="protein sequence ID" value="CAD8071109.1"/>
    <property type="molecule type" value="Genomic_DNA"/>
</dbReference>
<accession>A0A8S1LV53</accession>
<keyword evidence="2" id="KW-1185">Reference proteome</keyword>
<evidence type="ECO:0000313" key="1">
    <source>
        <dbReference type="EMBL" id="CAD8071109.1"/>
    </source>
</evidence>